<keyword evidence="5 10" id="KW-0662">Pyridine nucleotide biosynthesis</keyword>
<feature type="binding site" evidence="10">
    <location>
        <position position="39"/>
    </location>
    <ligand>
        <name>iminosuccinate</name>
        <dbReference type="ChEBI" id="CHEBI:77875"/>
    </ligand>
</feature>
<feature type="binding site" evidence="10">
    <location>
        <position position="127"/>
    </location>
    <ligand>
        <name>iminosuccinate</name>
        <dbReference type="ChEBI" id="CHEBI:77875"/>
    </ligand>
</feature>
<evidence type="ECO:0000256" key="6">
    <source>
        <dbReference type="ARBA" id="ARBA00022679"/>
    </source>
</evidence>
<comment type="catalytic activity">
    <reaction evidence="10">
        <text>iminosuccinate + dihydroxyacetone phosphate = quinolinate + phosphate + 2 H2O + H(+)</text>
        <dbReference type="Rhea" id="RHEA:25888"/>
        <dbReference type="ChEBI" id="CHEBI:15377"/>
        <dbReference type="ChEBI" id="CHEBI:15378"/>
        <dbReference type="ChEBI" id="CHEBI:29959"/>
        <dbReference type="ChEBI" id="CHEBI:43474"/>
        <dbReference type="ChEBI" id="CHEBI:57642"/>
        <dbReference type="ChEBI" id="CHEBI:77875"/>
        <dbReference type="EC" id="2.5.1.72"/>
    </reaction>
</comment>
<evidence type="ECO:0000256" key="5">
    <source>
        <dbReference type="ARBA" id="ARBA00022642"/>
    </source>
</evidence>
<evidence type="ECO:0000256" key="1">
    <source>
        <dbReference type="ARBA" id="ARBA00005065"/>
    </source>
</evidence>
<dbReference type="NCBIfam" id="TIGR00550">
    <property type="entry name" value="nadA"/>
    <property type="match status" value="1"/>
</dbReference>
<dbReference type="EC" id="2.5.1.72" evidence="2 10"/>
<feature type="binding site" evidence="10">
    <location>
        <position position="84"/>
    </location>
    <ligand>
        <name>[4Fe-4S] cluster</name>
        <dbReference type="ChEBI" id="CHEBI:49883"/>
    </ligand>
</feature>
<evidence type="ECO:0000313" key="12">
    <source>
        <dbReference type="Proteomes" id="UP000242219"/>
    </source>
</evidence>
<dbReference type="PANTHER" id="PTHR30573:SF0">
    <property type="entry name" value="QUINOLINATE SYNTHASE, CHLOROPLASTIC"/>
    <property type="match status" value="1"/>
</dbReference>
<organism evidence="11 12">
    <name type="scientific">Candidatus Brocadia sapporoensis</name>
    <dbReference type="NCBI Taxonomy" id="392547"/>
    <lineage>
        <taxon>Bacteria</taxon>
        <taxon>Pseudomonadati</taxon>
        <taxon>Planctomycetota</taxon>
        <taxon>Candidatus Brocadiia</taxon>
        <taxon>Candidatus Brocadiales</taxon>
        <taxon>Candidatus Brocadiaceae</taxon>
        <taxon>Candidatus Brocadia</taxon>
    </lineage>
</organism>
<comment type="cofactor">
    <cofactor evidence="10">
        <name>[4Fe-4S] cluster</name>
        <dbReference type="ChEBI" id="CHEBI:49883"/>
    </cofactor>
    <text evidence="10">Binds 1 [4Fe-4S] cluster per subunit.</text>
</comment>
<dbReference type="EMBL" id="MJUW02000038">
    <property type="protein sequence ID" value="OQD46406.1"/>
    <property type="molecule type" value="Genomic_DNA"/>
</dbReference>
<gene>
    <name evidence="10" type="primary">nadA</name>
    <name evidence="11" type="ORF">BIY37_03365</name>
</gene>
<dbReference type="Pfam" id="PF02445">
    <property type="entry name" value="NadA"/>
    <property type="match status" value="1"/>
</dbReference>
<accession>A0A1V6M260</accession>
<evidence type="ECO:0000256" key="8">
    <source>
        <dbReference type="ARBA" id="ARBA00023004"/>
    </source>
</evidence>
<dbReference type="AlphaFoldDB" id="A0A1V6M260"/>
<protein>
    <recommendedName>
        <fullName evidence="2 10">Quinolinate synthase</fullName>
        <ecNumber evidence="2 10">2.5.1.72</ecNumber>
    </recommendedName>
</protein>
<dbReference type="RefSeq" id="WP_070066421.1">
    <property type="nucleotide sequence ID" value="NZ_MJUW02000038.1"/>
</dbReference>
<name>A0A1V6M260_9BACT</name>
<evidence type="ECO:0000256" key="4">
    <source>
        <dbReference type="ARBA" id="ARBA00022490"/>
    </source>
</evidence>
<sequence>MSTIIEKIKDLKTKRNAVILAHNYQRGDVQDIADFAGDSLGLSQQAANTKADIIVFCGVHFMAETASILCPNKMILLPDENAGCPMANMITLKELKIKKSEHPNAKVVCYVNSTAAIKAESDICCTSSNAMKIVSSIPKEQEILFVPDKSLGGYVSSKLNRPMILWEGFCPTHHRILADHIIKLKAEHPNAKIVVHPECTPDVIALADHVASTTGIAKYCRETDAGEFIIGTETGILHRLKKENPQKVFYAITYLADCSNMKLINLEKVLWSLEDLVYQIKVPDDIAAKARIAIQKMLDLSQ</sequence>
<keyword evidence="6 10" id="KW-0808">Transferase</keyword>
<proteinExistence type="inferred from homology"/>
<dbReference type="InterPro" id="IPR003473">
    <property type="entry name" value="NadA"/>
</dbReference>
<keyword evidence="9 10" id="KW-0411">Iron-sulfur</keyword>
<dbReference type="GO" id="GO:0034628">
    <property type="term" value="P:'de novo' NAD+ biosynthetic process from L-aspartate"/>
    <property type="evidence" value="ECO:0007669"/>
    <property type="project" value="TreeGrafter"/>
</dbReference>
<keyword evidence="7 10" id="KW-0479">Metal-binding</keyword>
<keyword evidence="12" id="KW-1185">Reference proteome</keyword>
<dbReference type="GO" id="GO:0046872">
    <property type="term" value="F:metal ion binding"/>
    <property type="evidence" value="ECO:0007669"/>
    <property type="project" value="UniProtKB-KW"/>
</dbReference>
<dbReference type="GO" id="GO:0051539">
    <property type="term" value="F:4 iron, 4 sulfur cluster binding"/>
    <property type="evidence" value="ECO:0007669"/>
    <property type="project" value="UniProtKB-KW"/>
</dbReference>
<comment type="pathway">
    <text evidence="1 10">Cofactor biosynthesis; NAD(+) biosynthesis; quinolinate from iminoaspartate: step 1/1.</text>
</comment>
<dbReference type="GO" id="GO:0005737">
    <property type="term" value="C:cytoplasm"/>
    <property type="evidence" value="ECO:0007669"/>
    <property type="project" value="UniProtKB-SubCell"/>
</dbReference>
<feature type="binding site" evidence="10">
    <location>
        <position position="170"/>
    </location>
    <ligand>
        <name>[4Fe-4S] cluster</name>
        <dbReference type="ChEBI" id="CHEBI:49883"/>
    </ligand>
</feature>
<keyword evidence="8 10" id="KW-0408">Iron</keyword>
<feature type="binding site" evidence="10">
    <location>
        <position position="22"/>
    </location>
    <ligand>
        <name>iminosuccinate</name>
        <dbReference type="ChEBI" id="CHEBI:77875"/>
    </ligand>
</feature>
<feature type="binding site" evidence="10">
    <location>
        <begin position="196"/>
        <end position="198"/>
    </location>
    <ligand>
        <name>iminosuccinate</name>
        <dbReference type="ChEBI" id="CHEBI:77875"/>
    </ligand>
</feature>
<reference evidence="11 12" key="1">
    <citation type="journal article" date="2016" name="Genome Announc.">
        <title>Draft Genome Sequence of the Anaerobic Ammonium-Oxidizing Bacterium 'Candidatus Brocadia sp. 40'.</title>
        <authorList>
            <person name="Ali M."/>
            <person name="Haroon M.F."/>
            <person name="Narita Y."/>
            <person name="Zhang L."/>
            <person name="Rangel Shaw D."/>
            <person name="Okabe S."/>
            <person name="Saikaly P.E."/>
        </authorList>
    </citation>
    <scope>NUCLEOTIDE SEQUENCE [LARGE SCALE GENOMIC DNA]</scope>
    <source>
        <strain evidence="11 12">40</strain>
    </source>
</reference>
<evidence type="ECO:0000256" key="10">
    <source>
        <dbReference type="HAMAP-Rule" id="MF_00568"/>
    </source>
</evidence>
<evidence type="ECO:0000256" key="7">
    <source>
        <dbReference type="ARBA" id="ARBA00022723"/>
    </source>
</evidence>
<comment type="subcellular location">
    <subcellularLocation>
        <location evidence="10">Cytoplasm</location>
    </subcellularLocation>
</comment>
<dbReference type="Gene3D" id="3.40.50.10800">
    <property type="entry name" value="NadA-like"/>
    <property type="match status" value="3"/>
</dbReference>
<evidence type="ECO:0000256" key="2">
    <source>
        <dbReference type="ARBA" id="ARBA00012669"/>
    </source>
</evidence>
<feature type="binding site" evidence="10">
    <location>
        <begin position="110"/>
        <end position="112"/>
    </location>
    <ligand>
        <name>iminosuccinate</name>
        <dbReference type="ChEBI" id="CHEBI:77875"/>
    </ligand>
</feature>
<evidence type="ECO:0000313" key="11">
    <source>
        <dbReference type="EMBL" id="OQD46406.1"/>
    </source>
</evidence>
<feature type="binding site" evidence="10">
    <location>
        <position position="258"/>
    </location>
    <ligand>
        <name>[4Fe-4S] cluster</name>
        <dbReference type="ChEBI" id="CHEBI:49883"/>
    </ligand>
</feature>
<dbReference type="Proteomes" id="UP000242219">
    <property type="component" value="Unassembled WGS sequence"/>
</dbReference>
<dbReference type="SUPFAM" id="SSF142754">
    <property type="entry name" value="NadA-like"/>
    <property type="match status" value="1"/>
</dbReference>
<dbReference type="GO" id="GO:0008987">
    <property type="term" value="F:quinolinate synthetase A activity"/>
    <property type="evidence" value="ECO:0007669"/>
    <property type="project" value="UniProtKB-UniRule"/>
</dbReference>
<dbReference type="InterPro" id="IPR023066">
    <property type="entry name" value="Quinolinate_synth_type2"/>
</dbReference>
<keyword evidence="4 10" id="KW-0963">Cytoplasm</keyword>
<comment type="function">
    <text evidence="10">Catalyzes the condensation of iminoaspartate with dihydroxyacetone phosphate to form quinolinate.</text>
</comment>
<keyword evidence="3 10" id="KW-0004">4Fe-4S</keyword>
<comment type="similarity">
    <text evidence="10">Belongs to the quinolinate synthase family. Type 2 subfamily.</text>
</comment>
<feature type="binding site" evidence="10">
    <location>
        <position position="213"/>
    </location>
    <ligand>
        <name>iminosuccinate</name>
        <dbReference type="ChEBI" id="CHEBI:77875"/>
    </ligand>
</feature>
<dbReference type="PANTHER" id="PTHR30573">
    <property type="entry name" value="QUINOLINATE SYNTHETASE A"/>
    <property type="match status" value="1"/>
</dbReference>
<comment type="caution">
    <text evidence="11">The sequence shown here is derived from an EMBL/GenBank/DDBJ whole genome shotgun (WGS) entry which is preliminary data.</text>
</comment>
<evidence type="ECO:0000256" key="9">
    <source>
        <dbReference type="ARBA" id="ARBA00023014"/>
    </source>
</evidence>
<dbReference type="InterPro" id="IPR036094">
    <property type="entry name" value="NadA_sf"/>
</dbReference>
<evidence type="ECO:0000256" key="3">
    <source>
        <dbReference type="ARBA" id="ARBA00022485"/>
    </source>
</evidence>
<dbReference type="FunFam" id="3.40.50.10800:FF:000003">
    <property type="entry name" value="Quinolinate synthase A"/>
    <property type="match status" value="1"/>
</dbReference>
<dbReference type="NCBIfam" id="NF006878">
    <property type="entry name" value="PRK09375.1-2"/>
    <property type="match status" value="1"/>
</dbReference>
<dbReference type="UniPathway" id="UPA00253">
    <property type="reaction ID" value="UER00327"/>
</dbReference>
<dbReference type="HAMAP" id="MF_00568">
    <property type="entry name" value="NadA_type2"/>
    <property type="match status" value="1"/>
</dbReference>